<dbReference type="InterPro" id="IPR036867">
    <property type="entry name" value="R3H_dom_sf"/>
</dbReference>
<dbReference type="Proteomes" id="UP000230238">
    <property type="component" value="Unassembled WGS sequence"/>
</dbReference>
<dbReference type="CDD" id="cd02644">
    <property type="entry name" value="R3H_jag"/>
    <property type="match status" value="1"/>
</dbReference>
<dbReference type="PANTHER" id="PTHR35800:SF1">
    <property type="entry name" value="RNA-BINDING PROTEIN KHPB"/>
    <property type="match status" value="1"/>
</dbReference>
<dbReference type="InterPro" id="IPR039247">
    <property type="entry name" value="KhpB"/>
</dbReference>
<dbReference type="InterPro" id="IPR034079">
    <property type="entry name" value="R3H_KhpB"/>
</dbReference>
<dbReference type="InterPro" id="IPR001374">
    <property type="entry name" value="R3H_dom"/>
</dbReference>
<dbReference type="SUPFAM" id="SSF82708">
    <property type="entry name" value="R3H domain"/>
    <property type="match status" value="1"/>
</dbReference>
<protein>
    <recommendedName>
        <fullName evidence="1">R3H domain-containing protein</fullName>
    </recommendedName>
</protein>
<evidence type="ECO:0000313" key="3">
    <source>
        <dbReference type="Proteomes" id="UP000230238"/>
    </source>
</evidence>
<dbReference type="GO" id="GO:0003723">
    <property type="term" value="F:RNA binding"/>
    <property type="evidence" value="ECO:0007669"/>
    <property type="project" value="InterPro"/>
</dbReference>
<dbReference type="Pfam" id="PF01424">
    <property type="entry name" value="R3H"/>
    <property type="match status" value="1"/>
</dbReference>
<dbReference type="EMBL" id="PFME01000030">
    <property type="protein sequence ID" value="PIY95870.1"/>
    <property type="molecule type" value="Genomic_DNA"/>
</dbReference>
<sequence length="144" mass="16764">MENSSEKIKTLINLMGFPEAEVLIDKEHRRISLLIEDELVNKKIPWLLPPLELLINLIIKKEGEPFNFSLDLNYYRKERERLIVELARAAAHKAMLTKQAVELPPMNAYERRLVHLEIATHPSLKTESLGQGKERHVVIKHLEE</sequence>
<comment type="caution">
    <text evidence="2">The sequence shown here is derived from an EMBL/GenBank/DDBJ whole genome shotgun (WGS) entry which is preliminary data.</text>
</comment>
<gene>
    <name evidence="2" type="ORF">COY65_02205</name>
</gene>
<evidence type="ECO:0000259" key="1">
    <source>
        <dbReference type="PROSITE" id="PS51061"/>
    </source>
</evidence>
<reference evidence="3" key="1">
    <citation type="submission" date="2017-09" db="EMBL/GenBank/DDBJ databases">
        <title>Depth-based differentiation of microbial function through sediment-hosted aquifers and enrichment of novel symbionts in the deep terrestrial subsurface.</title>
        <authorList>
            <person name="Probst A.J."/>
            <person name="Ladd B."/>
            <person name="Jarett J.K."/>
            <person name="Geller-Mcgrath D.E."/>
            <person name="Sieber C.M.K."/>
            <person name="Emerson J.B."/>
            <person name="Anantharaman K."/>
            <person name="Thomas B.C."/>
            <person name="Malmstrom R."/>
            <person name="Stieglmeier M."/>
            <person name="Klingl A."/>
            <person name="Woyke T."/>
            <person name="Ryan C.M."/>
            <person name="Banfield J.F."/>
        </authorList>
    </citation>
    <scope>NUCLEOTIDE SEQUENCE [LARGE SCALE GENOMIC DNA]</scope>
</reference>
<evidence type="ECO:0000313" key="2">
    <source>
        <dbReference type="EMBL" id="PIY95870.1"/>
    </source>
</evidence>
<dbReference type="PROSITE" id="PS51061">
    <property type="entry name" value="R3H"/>
    <property type="match status" value="1"/>
</dbReference>
<dbReference type="Gene3D" id="3.30.1370.50">
    <property type="entry name" value="R3H-like domain"/>
    <property type="match status" value="1"/>
</dbReference>
<dbReference type="PANTHER" id="PTHR35800">
    <property type="entry name" value="PROTEIN JAG"/>
    <property type="match status" value="1"/>
</dbReference>
<dbReference type="SMART" id="SM00393">
    <property type="entry name" value="R3H"/>
    <property type="match status" value="1"/>
</dbReference>
<proteinExistence type="predicted"/>
<organism evidence="2 3">
    <name type="scientific">Candidatus Jorgensenbacteria bacterium CG_4_10_14_0_8_um_filter_39_13</name>
    <dbReference type="NCBI Taxonomy" id="1974589"/>
    <lineage>
        <taxon>Bacteria</taxon>
        <taxon>Candidatus Joergenseniibacteriota</taxon>
    </lineage>
</organism>
<accession>A0A2M7RGI8</accession>
<feature type="domain" description="R3H" evidence="1">
    <location>
        <begin position="77"/>
        <end position="143"/>
    </location>
</feature>
<name>A0A2M7RGI8_9BACT</name>
<dbReference type="AlphaFoldDB" id="A0A2M7RGI8"/>